<dbReference type="GO" id="GO:0032993">
    <property type="term" value="C:protein-DNA complex"/>
    <property type="evidence" value="ECO:0007669"/>
    <property type="project" value="TreeGrafter"/>
</dbReference>
<dbReference type="PANTHER" id="PTHR30346">
    <property type="entry name" value="TRANSCRIPTIONAL DUAL REGULATOR HCAR-RELATED"/>
    <property type="match status" value="1"/>
</dbReference>
<accession>A0A936ZUU6</accession>
<name>A0A936ZUU6_9BURK</name>
<evidence type="ECO:0000256" key="2">
    <source>
        <dbReference type="ARBA" id="ARBA00023015"/>
    </source>
</evidence>
<comment type="similarity">
    <text evidence="1">Belongs to the LysR transcriptional regulatory family.</text>
</comment>
<dbReference type="InterPro" id="IPR036390">
    <property type="entry name" value="WH_DNA-bd_sf"/>
</dbReference>
<dbReference type="GO" id="GO:0003700">
    <property type="term" value="F:DNA-binding transcription factor activity"/>
    <property type="evidence" value="ECO:0007669"/>
    <property type="project" value="InterPro"/>
</dbReference>
<dbReference type="SUPFAM" id="SSF46785">
    <property type="entry name" value="Winged helix' DNA-binding domain"/>
    <property type="match status" value="1"/>
</dbReference>
<dbReference type="SUPFAM" id="SSF53850">
    <property type="entry name" value="Periplasmic binding protein-like II"/>
    <property type="match status" value="1"/>
</dbReference>
<dbReference type="Pfam" id="PF00126">
    <property type="entry name" value="HTH_1"/>
    <property type="match status" value="1"/>
</dbReference>
<evidence type="ECO:0000256" key="4">
    <source>
        <dbReference type="ARBA" id="ARBA00023163"/>
    </source>
</evidence>
<dbReference type="GO" id="GO:0003677">
    <property type="term" value="F:DNA binding"/>
    <property type="evidence" value="ECO:0007669"/>
    <property type="project" value="UniProtKB-KW"/>
</dbReference>
<comment type="caution">
    <text evidence="6">The sequence shown here is derived from an EMBL/GenBank/DDBJ whole genome shotgun (WGS) entry which is preliminary data.</text>
</comment>
<reference evidence="6" key="1">
    <citation type="submission" date="2021-01" db="EMBL/GenBank/DDBJ databases">
        <title>Ramlibacter sp. strain AW1 16S ribosomal RNA gene Genome sequencing and assembly.</title>
        <authorList>
            <person name="Kang M."/>
        </authorList>
    </citation>
    <scope>NUCLEOTIDE SEQUENCE</scope>
    <source>
        <strain evidence="6">AW1</strain>
    </source>
</reference>
<feature type="domain" description="HTH lysR-type" evidence="5">
    <location>
        <begin position="1"/>
        <end position="58"/>
    </location>
</feature>
<dbReference type="AlphaFoldDB" id="A0A936ZUU6"/>
<keyword evidence="2" id="KW-0805">Transcription regulation</keyword>
<protein>
    <submittedName>
        <fullName evidence="6">LysR family transcriptional regulator</fullName>
    </submittedName>
</protein>
<keyword evidence="4" id="KW-0804">Transcription</keyword>
<sequence>MDLRQLRYFVALADERHFGRAAERLHMAQPPLTRAIRGLEDDIGAALFLRTPRGVELTEAGRALLDEAPQILAMVRRAEDKAQRAGAGMLGTIDIGIYSAALLNTIPRVLSAFRRERPQVRIRLHNLTKAQQIQALHERRIAMAFNRLVPEEPGIAVEVILREPVRVALHESHPLATRRAIPITALADQPMVLYPNVPMPGLAQQVMQAFQAEGVKLRVEQEVEDVYTAIALVAGGFGCCITTASAASLQPPGVVYRPLRSTHLRDIDLACLYRQGDDSPVLKALLKVVRAQRR</sequence>
<dbReference type="InterPro" id="IPR005119">
    <property type="entry name" value="LysR_subst-bd"/>
</dbReference>
<gene>
    <name evidence="6" type="ORF">JI739_21850</name>
</gene>
<evidence type="ECO:0000256" key="3">
    <source>
        <dbReference type="ARBA" id="ARBA00023125"/>
    </source>
</evidence>
<dbReference type="Proteomes" id="UP000613011">
    <property type="component" value="Unassembled WGS sequence"/>
</dbReference>
<evidence type="ECO:0000256" key="1">
    <source>
        <dbReference type="ARBA" id="ARBA00009437"/>
    </source>
</evidence>
<dbReference type="PROSITE" id="PS50931">
    <property type="entry name" value="HTH_LYSR"/>
    <property type="match status" value="1"/>
</dbReference>
<dbReference type="EMBL" id="JAEQNA010000011">
    <property type="protein sequence ID" value="MBL0422996.1"/>
    <property type="molecule type" value="Genomic_DNA"/>
</dbReference>
<dbReference type="Pfam" id="PF03466">
    <property type="entry name" value="LysR_substrate"/>
    <property type="match status" value="1"/>
</dbReference>
<organism evidence="6 7">
    <name type="scientific">Ramlibacter aurantiacus</name>
    <dbReference type="NCBI Taxonomy" id="2801330"/>
    <lineage>
        <taxon>Bacteria</taxon>
        <taxon>Pseudomonadati</taxon>
        <taxon>Pseudomonadota</taxon>
        <taxon>Betaproteobacteria</taxon>
        <taxon>Burkholderiales</taxon>
        <taxon>Comamonadaceae</taxon>
        <taxon>Ramlibacter</taxon>
    </lineage>
</organism>
<dbReference type="InterPro" id="IPR036388">
    <property type="entry name" value="WH-like_DNA-bd_sf"/>
</dbReference>
<evidence type="ECO:0000313" key="6">
    <source>
        <dbReference type="EMBL" id="MBL0422996.1"/>
    </source>
</evidence>
<dbReference type="Gene3D" id="3.40.190.10">
    <property type="entry name" value="Periplasmic binding protein-like II"/>
    <property type="match status" value="2"/>
</dbReference>
<dbReference type="RefSeq" id="WP_201686140.1">
    <property type="nucleotide sequence ID" value="NZ_JAEQNA010000011.1"/>
</dbReference>
<dbReference type="PANTHER" id="PTHR30346:SF0">
    <property type="entry name" value="HCA OPERON TRANSCRIPTIONAL ACTIVATOR HCAR"/>
    <property type="match status" value="1"/>
</dbReference>
<evidence type="ECO:0000313" key="7">
    <source>
        <dbReference type="Proteomes" id="UP000613011"/>
    </source>
</evidence>
<dbReference type="Gene3D" id="1.10.10.10">
    <property type="entry name" value="Winged helix-like DNA-binding domain superfamily/Winged helix DNA-binding domain"/>
    <property type="match status" value="1"/>
</dbReference>
<dbReference type="FunFam" id="1.10.10.10:FF:000001">
    <property type="entry name" value="LysR family transcriptional regulator"/>
    <property type="match status" value="1"/>
</dbReference>
<dbReference type="PRINTS" id="PR00039">
    <property type="entry name" value="HTHLYSR"/>
</dbReference>
<dbReference type="InterPro" id="IPR000847">
    <property type="entry name" value="LysR_HTH_N"/>
</dbReference>
<proteinExistence type="inferred from homology"/>
<evidence type="ECO:0000259" key="5">
    <source>
        <dbReference type="PROSITE" id="PS50931"/>
    </source>
</evidence>
<keyword evidence="3" id="KW-0238">DNA-binding</keyword>
<keyword evidence="7" id="KW-1185">Reference proteome</keyword>